<sequence>MPSPFIVAVLLGLLACTDAVLRNPQSQSHTAFYERQSRSTKNFFSRSAPSTKFQYLTNTTKQFAVDGTNIPLYDGDIGESYAGLRPISQKYRVDPNGTDTRELFFWFFPSTNPAASNEITIWLTGGPGCSSLTASLQENGPFVWGPGTAGPVHNPWSWSRLTNIVYVEQPVGVGFSQGTPGLLQDEKDVAKEFLGWWLNFVEAFALQGRKIHITGESYSGYYIPYIADAMLAAADPKFFDVEGVLLVDPLIGDRDLQQQVPHRAMTKEFPHVAAVNKTYDAELDALDDKCGYTAFLNEYLVFPPKGVQPVSPSSARFDGACDMYIASVIAIAYMNPCFYPYEITLGCPYPVDTMRNPPDGIEYFNRTDVKAAINAPPVDWIYCTAPTFANGDTDLSPPVIEDVLPRVIERLKKTMIVTGALDLALPTNGTLLAIQNMTWNGALGFQQAPAGDFFVPYSDAAQNDVEALSGAGLMGTFHEERGLTFVDVFLAGHQLPMWQPAAAFRHLEYLLGRVESLNSTQYWSVQI</sequence>
<dbReference type="Proteomes" id="UP000620124">
    <property type="component" value="Unassembled WGS sequence"/>
</dbReference>
<dbReference type="Pfam" id="PF00450">
    <property type="entry name" value="Peptidase_S10"/>
    <property type="match status" value="1"/>
</dbReference>
<keyword evidence="4" id="KW-0378">Hydrolase</keyword>
<dbReference type="SUPFAM" id="SSF53474">
    <property type="entry name" value="alpha/beta-Hydrolases"/>
    <property type="match status" value="1"/>
</dbReference>
<reference evidence="7" key="1">
    <citation type="submission" date="2020-05" db="EMBL/GenBank/DDBJ databases">
        <title>Mycena genomes resolve the evolution of fungal bioluminescence.</title>
        <authorList>
            <person name="Tsai I.J."/>
        </authorList>
    </citation>
    <scope>NUCLEOTIDE SEQUENCE</scope>
    <source>
        <strain evidence="7">CCC161011</strain>
    </source>
</reference>
<dbReference type="Gene3D" id="3.40.50.1820">
    <property type="entry name" value="alpha/beta hydrolase"/>
    <property type="match status" value="1"/>
</dbReference>
<dbReference type="GO" id="GO:0004185">
    <property type="term" value="F:serine-type carboxypeptidase activity"/>
    <property type="evidence" value="ECO:0007669"/>
    <property type="project" value="InterPro"/>
</dbReference>
<dbReference type="AlphaFoldDB" id="A0A8H6YM67"/>
<proteinExistence type="inferred from homology"/>
<evidence type="ECO:0000256" key="2">
    <source>
        <dbReference type="ARBA" id="ARBA00022645"/>
    </source>
</evidence>
<evidence type="ECO:0000256" key="3">
    <source>
        <dbReference type="ARBA" id="ARBA00022670"/>
    </source>
</evidence>
<evidence type="ECO:0000313" key="8">
    <source>
        <dbReference type="Proteomes" id="UP000620124"/>
    </source>
</evidence>
<dbReference type="OrthoDB" id="443318at2759"/>
<accession>A0A8H6YM67</accession>
<dbReference type="PRINTS" id="PR00724">
    <property type="entry name" value="CRBOXYPTASEC"/>
</dbReference>
<comment type="caution">
    <text evidence="7">The sequence shown here is derived from an EMBL/GenBank/DDBJ whole genome shotgun (WGS) entry which is preliminary data.</text>
</comment>
<feature type="chain" id="PRO_5034865154" evidence="6">
    <location>
        <begin position="20"/>
        <end position="527"/>
    </location>
</feature>
<dbReference type="GO" id="GO:0006508">
    <property type="term" value="P:proteolysis"/>
    <property type="evidence" value="ECO:0007669"/>
    <property type="project" value="UniProtKB-KW"/>
</dbReference>
<gene>
    <name evidence="7" type="ORF">MVEN_00774200</name>
</gene>
<keyword evidence="6" id="KW-0732">Signal</keyword>
<evidence type="ECO:0000256" key="6">
    <source>
        <dbReference type="SAM" id="SignalP"/>
    </source>
</evidence>
<comment type="similarity">
    <text evidence="1">Belongs to the peptidase S10 family.</text>
</comment>
<feature type="signal peptide" evidence="6">
    <location>
        <begin position="1"/>
        <end position="19"/>
    </location>
</feature>
<evidence type="ECO:0000313" key="7">
    <source>
        <dbReference type="EMBL" id="KAF7360440.1"/>
    </source>
</evidence>
<dbReference type="InterPro" id="IPR029058">
    <property type="entry name" value="AB_hydrolase_fold"/>
</dbReference>
<keyword evidence="8" id="KW-1185">Reference proteome</keyword>
<dbReference type="PANTHER" id="PTHR11802:SF479">
    <property type="entry name" value="CARBOXYPEPTIDASE"/>
    <property type="match status" value="1"/>
</dbReference>
<dbReference type="EMBL" id="JACAZI010000005">
    <property type="protein sequence ID" value="KAF7360440.1"/>
    <property type="molecule type" value="Genomic_DNA"/>
</dbReference>
<keyword evidence="5" id="KW-0325">Glycoprotein</keyword>
<evidence type="ECO:0000256" key="4">
    <source>
        <dbReference type="ARBA" id="ARBA00022801"/>
    </source>
</evidence>
<evidence type="ECO:0000256" key="1">
    <source>
        <dbReference type="ARBA" id="ARBA00009431"/>
    </source>
</evidence>
<dbReference type="InterPro" id="IPR001563">
    <property type="entry name" value="Peptidase_S10"/>
</dbReference>
<protein>
    <submittedName>
        <fullName evidence="7">Carboxypeptidase</fullName>
    </submittedName>
</protein>
<dbReference type="PANTHER" id="PTHR11802">
    <property type="entry name" value="SERINE PROTEASE FAMILY S10 SERINE CARBOXYPEPTIDASE"/>
    <property type="match status" value="1"/>
</dbReference>
<organism evidence="7 8">
    <name type="scientific">Mycena venus</name>
    <dbReference type="NCBI Taxonomy" id="2733690"/>
    <lineage>
        <taxon>Eukaryota</taxon>
        <taxon>Fungi</taxon>
        <taxon>Dikarya</taxon>
        <taxon>Basidiomycota</taxon>
        <taxon>Agaricomycotina</taxon>
        <taxon>Agaricomycetes</taxon>
        <taxon>Agaricomycetidae</taxon>
        <taxon>Agaricales</taxon>
        <taxon>Marasmiineae</taxon>
        <taxon>Mycenaceae</taxon>
        <taxon>Mycena</taxon>
    </lineage>
</organism>
<keyword evidence="2 7" id="KW-0121">Carboxypeptidase</keyword>
<evidence type="ECO:0000256" key="5">
    <source>
        <dbReference type="ARBA" id="ARBA00023180"/>
    </source>
</evidence>
<keyword evidence="3" id="KW-0645">Protease</keyword>
<name>A0A8H6YM67_9AGAR</name>